<dbReference type="GO" id="GO:0003700">
    <property type="term" value="F:DNA-binding transcription factor activity"/>
    <property type="evidence" value="ECO:0007669"/>
    <property type="project" value="InterPro"/>
</dbReference>
<dbReference type="SMART" id="SM00342">
    <property type="entry name" value="HTH_ARAC"/>
    <property type="match status" value="1"/>
</dbReference>
<dbReference type="AlphaFoldDB" id="A0A377ZDB9"/>
<protein>
    <submittedName>
        <fullName evidence="5">AraC family transcriptional regulator</fullName>
    </submittedName>
</protein>
<dbReference type="CDD" id="cd02226">
    <property type="entry name" value="cupin_YdbB-like"/>
    <property type="match status" value="1"/>
</dbReference>
<evidence type="ECO:0000313" key="5">
    <source>
        <dbReference type="EMBL" id="STU67218.1"/>
    </source>
</evidence>
<dbReference type="InterPro" id="IPR037923">
    <property type="entry name" value="HTH-like"/>
</dbReference>
<dbReference type="EMBL" id="UGLZ01000004">
    <property type="protein sequence ID" value="STU67218.1"/>
    <property type="molecule type" value="Genomic_DNA"/>
</dbReference>
<dbReference type="InterPro" id="IPR011051">
    <property type="entry name" value="RmlC_Cupin_sf"/>
</dbReference>
<dbReference type="InterPro" id="IPR009057">
    <property type="entry name" value="Homeodomain-like_sf"/>
</dbReference>
<proteinExistence type="predicted"/>
<dbReference type="SUPFAM" id="SSF46689">
    <property type="entry name" value="Homeodomain-like"/>
    <property type="match status" value="1"/>
</dbReference>
<dbReference type="PROSITE" id="PS01124">
    <property type="entry name" value="HTH_ARAC_FAMILY_2"/>
    <property type="match status" value="1"/>
</dbReference>
<evidence type="ECO:0000259" key="4">
    <source>
        <dbReference type="PROSITE" id="PS01124"/>
    </source>
</evidence>
<name>A0A377ZDB9_KLEPO</name>
<dbReference type="Pfam" id="PF12833">
    <property type="entry name" value="HTH_18"/>
    <property type="match status" value="1"/>
</dbReference>
<keyword evidence="1" id="KW-0805">Transcription regulation</keyword>
<dbReference type="InterPro" id="IPR018060">
    <property type="entry name" value="HTH_AraC"/>
</dbReference>
<feature type="domain" description="HTH araC/xylS-type" evidence="4">
    <location>
        <begin position="168"/>
        <end position="249"/>
    </location>
</feature>
<dbReference type="InterPro" id="IPR003313">
    <property type="entry name" value="AraC-bd"/>
</dbReference>
<dbReference type="Proteomes" id="UP000255382">
    <property type="component" value="Unassembled WGS sequence"/>
</dbReference>
<reference evidence="5 6" key="1">
    <citation type="submission" date="2018-06" db="EMBL/GenBank/DDBJ databases">
        <authorList>
            <consortium name="Pathogen Informatics"/>
            <person name="Doyle S."/>
        </authorList>
    </citation>
    <scope>NUCLEOTIDE SEQUENCE [LARGE SCALE GENOMIC DNA]</scope>
    <source>
        <strain evidence="5 6">NCTC5050</strain>
    </source>
</reference>
<dbReference type="SUPFAM" id="SSF51215">
    <property type="entry name" value="Regulatory protein AraC"/>
    <property type="match status" value="1"/>
</dbReference>
<keyword evidence="2" id="KW-0238">DNA-binding</keyword>
<evidence type="ECO:0000256" key="2">
    <source>
        <dbReference type="ARBA" id="ARBA00023125"/>
    </source>
</evidence>
<dbReference type="InterPro" id="IPR050204">
    <property type="entry name" value="AraC_XylS_family_regulators"/>
</dbReference>
<evidence type="ECO:0000256" key="1">
    <source>
        <dbReference type="ARBA" id="ARBA00023015"/>
    </source>
</evidence>
<sequence>MSQQQSADWVRLAQSPSRTERIEAFFGGHGYEPHRHDTYVIGQTIAGVQSFHYRGGLQHSLPGGTMVLHPDEIHDGEAGTEAGFHYRMVYIEPALIQKILGGRPLPFIPDGLSADPRLRRAAQPLLKAVTDTFEPLEEEDALYDLAQTLAVVGGQRSRRQAFDYLAAERAREYIHACFMQDMTLDTLSQVSGRDRWSLSRDFRTLYGTSPWRYVMMRRLDFCRQRMRAGERLVDIAADAGFADQSHMTRPVYQPLWSLSGPLAAGDPRLARFRLHNRSSVTAARRTMLTAFITRRQPMYQLVNLAHKFSLFSEQWQPKVVAEMNDYQFKVVRIAGDFIWHSHPETDETLMVVEGVLRVDFRDGHVLLKAGEMIVVPARGGT</sequence>
<evidence type="ECO:0000256" key="3">
    <source>
        <dbReference type="ARBA" id="ARBA00023163"/>
    </source>
</evidence>
<accession>A0A377ZDB9</accession>
<dbReference type="Pfam" id="PF02311">
    <property type="entry name" value="AraC_binding"/>
    <property type="match status" value="1"/>
</dbReference>
<dbReference type="SUPFAM" id="SSF51182">
    <property type="entry name" value="RmlC-like cupins"/>
    <property type="match status" value="1"/>
</dbReference>
<evidence type="ECO:0000313" key="6">
    <source>
        <dbReference type="Proteomes" id="UP000255382"/>
    </source>
</evidence>
<organism evidence="5 6">
    <name type="scientific">Klebsiella pneumoniae subsp. ozaenae</name>
    <dbReference type="NCBI Taxonomy" id="574"/>
    <lineage>
        <taxon>Bacteria</taxon>
        <taxon>Pseudomonadati</taxon>
        <taxon>Pseudomonadota</taxon>
        <taxon>Gammaproteobacteria</taxon>
        <taxon>Enterobacterales</taxon>
        <taxon>Enterobacteriaceae</taxon>
        <taxon>Klebsiella/Raoultella group</taxon>
        <taxon>Klebsiella</taxon>
        <taxon>Klebsiella pneumoniae complex</taxon>
    </lineage>
</organism>
<keyword evidence="3" id="KW-0804">Transcription</keyword>
<dbReference type="GO" id="GO:0043565">
    <property type="term" value="F:sequence-specific DNA binding"/>
    <property type="evidence" value="ECO:0007669"/>
    <property type="project" value="InterPro"/>
</dbReference>
<dbReference type="Gene3D" id="1.10.10.60">
    <property type="entry name" value="Homeodomain-like"/>
    <property type="match status" value="1"/>
</dbReference>
<dbReference type="InterPro" id="IPR014710">
    <property type="entry name" value="RmlC-like_jellyroll"/>
</dbReference>
<dbReference type="Pfam" id="PF07883">
    <property type="entry name" value="Cupin_2"/>
    <property type="match status" value="1"/>
</dbReference>
<dbReference type="InterPro" id="IPR013096">
    <property type="entry name" value="Cupin_2"/>
</dbReference>
<dbReference type="PANTHER" id="PTHR46796:SF2">
    <property type="entry name" value="TRANSCRIPTIONAL REGULATORY PROTEIN"/>
    <property type="match status" value="1"/>
</dbReference>
<keyword evidence="6" id="KW-1185">Reference proteome</keyword>
<dbReference type="PANTHER" id="PTHR46796">
    <property type="entry name" value="HTH-TYPE TRANSCRIPTIONAL ACTIVATOR RHAS-RELATED"/>
    <property type="match status" value="1"/>
</dbReference>
<dbReference type="Gene3D" id="2.60.120.10">
    <property type="entry name" value="Jelly Rolls"/>
    <property type="match status" value="1"/>
</dbReference>
<gene>
    <name evidence="5" type="ORF">NCTC5050_01883</name>
</gene>